<dbReference type="SUPFAM" id="SSF46785">
    <property type="entry name" value="Winged helix' DNA-binding domain"/>
    <property type="match status" value="1"/>
</dbReference>
<evidence type="ECO:0000256" key="4">
    <source>
        <dbReference type="ARBA" id="ARBA00023163"/>
    </source>
</evidence>
<comment type="caution">
    <text evidence="6">The sequence shown here is derived from an EMBL/GenBank/DDBJ whole genome shotgun (WGS) entry which is preliminary data.</text>
</comment>
<dbReference type="Pfam" id="PF00126">
    <property type="entry name" value="HTH_1"/>
    <property type="match status" value="1"/>
</dbReference>
<dbReference type="InterPro" id="IPR036388">
    <property type="entry name" value="WH-like_DNA-bd_sf"/>
</dbReference>
<sequence>MLKSTLEQWRMLKAVVDHGGFSQAAEAVHKSQSTVHHAVHKLEELLGVKLLQVNGRKAELTEAGEMMLRRASYVLQEARKLEVIANNLSKGVESRLKIAVDEAFPQCHVYHALNEVSQRYPHTRVEIYETILSGAHELISSGKVDIGISGFLLSVGSNEQLCAAPFVALAHPAHPLHQLGTLSFEDLKSYRQIVVRDSSATQSRDSGWLGAEQRWTVSNLRTSIDLISKGFGFAWLPQSEAQQAIDAGLLKPLTLEHGAVRTENFYLNIKDSDQLGPAGKTFVDQLKASVEASTSE</sequence>
<name>A0ABW1XLE7_9ALTE</name>
<evidence type="ECO:0000256" key="3">
    <source>
        <dbReference type="ARBA" id="ARBA00023125"/>
    </source>
</evidence>
<keyword evidence="2" id="KW-0805">Transcription regulation</keyword>
<dbReference type="RefSeq" id="WP_131259626.1">
    <property type="nucleotide sequence ID" value="NZ_JBHSUS010000001.1"/>
</dbReference>
<dbReference type="PROSITE" id="PS50931">
    <property type="entry name" value="HTH_LYSR"/>
    <property type="match status" value="1"/>
</dbReference>
<comment type="similarity">
    <text evidence="1">Belongs to the LysR transcriptional regulatory family.</text>
</comment>
<gene>
    <name evidence="6" type="ORF">ACFP85_10995</name>
</gene>
<accession>A0ABW1XLE7</accession>
<evidence type="ECO:0000313" key="6">
    <source>
        <dbReference type="EMBL" id="MFC6440669.1"/>
    </source>
</evidence>
<keyword evidence="4" id="KW-0804">Transcription</keyword>
<dbReference type="InterPro" id="IPR000847">
    <property type="entry name" value="LysR_HTH_N"/>
</dbReference>
<dbReference type="EMBL" id="JBHSUS010000001">
    <property type="protein sequence ID" value="MFC6440669.1"/>
    <property type="molecule type" value="Genomic_DNA"/>
</dbReference>
<organism evidence="6 7">
    <name type="scientific">Pseudobowmanella zhangzhouensis</name>
    <dbReference type="NCBI Taxonomy" id="1537679"/>
    <lineage>
        <taxon>Bacteria</taxon>
        <taxon>Pseudomonadati</taxon>
        <taxon>Pseudomonadota</taxon>
        <taxon>Gammaproteobacteria</taxon>
        <taxon>Alteromonadales</taxon>
        <taxon>Alteromonadaceae</taxon>
    </lineage>
</organism>
<keyword evidence="3" id="KW-0238">DNA-binding</keyword>
<evidence type="ECO:0000313" key="7">
    <source>
        <dbReference type="Proteomes" id="UP001596364"/>
    </source>
</evidence>
<reference evidence="7" key="1">
    <citation type="journal article" date="2019" name="Int. J. Syst. Evol. Microbiol.">
        <title>The Global Catalogue of Microorganisms (GCM) 10K type strain sequencing project: providing services to taxonomists for standard genome sequencing and annotation.</title>
        <authorList>
            <consortium name="The Broad Institute Genomics Platform"/>
            <consortium name="The Broad Institute Genome Sequencing Center for Infectious Disease"/>
            <person name="Wu L."/>
            <person name="Ma J."/>
        </authorList>
    </citation>
    <scope>NUCLEOTIDE SEQUENCE [LARGE SCALE GENOMIC DNA]</scope>
    <source>
        <strain evidence="7">CGMCC 1.16031</strain>
    </source>
</reference>
<dbReference type="SUPFAM" id="SSF53850">
    <property type="entry name" value="Periplasmic binding protein-like II"/>
    <property type="match status" value="1"/>
</dbReference>
<dbReference type="Pfam" id="PF03466">
    <property type="entry name" value="LysR_substrate"/>
    <property type="match status" value="1"/>
</dbReference>
<protein>
    <submittedName>
        <fullName evidence="6">LysR family transcriptional regulator</fullName>
    </submittedName>
</protein>
<feature type="domain" description="HTH lysR-type" evidence="5">
    <location>
        <begin position="1"/>
        <end position="61"/>
    </location>
</feature>
<dbReference type="Proteomes" id="UP001596364">
    <property type="component" value="Unassembled WGS sequence"/>
</dbReference>
<keyword evidence="7" id="KW-1185">Reference proteome</keyword>
<evidence type="ECO:0000256" key="1">
    <source>
        <dbReference type="ARBA" id="ARBA00009437"/>
    </source>
</evidence>
<dbReference type="PANTHER" id="PTHR30126">
    <property type="entry name" value="HTH-TYPE TRANSCRIPTIONAL REGULATOR"/>
    <property type="match status" value="1"/>
</dbReference>
<dbReference type="PANTHER" id="PTHR30126:SF88">
    <property type="entry name" value="TRANSCRIPTIONAL REGULATOR-RELATED"/>
    <property type="match status" value="1"/>
</dbReference>
<proteinExistence type="inferred from homology"/>
<dbReference type="Gene3D" id="3.40.190.290">
    <property type="match status" value="1"/>
</dbReference>
<dbReference type="InterPro" id="IPR036390">
    <property type="entry name" value="WH_DNA-bd_sf"/>
</dbReference>
<evidence type="ECO:0000256" key="2">
    <source>
        <dbReference type="ARBA" id="ARBA00023015"/>
    </source>
</evidence>
<dbReference type="InterPro" id="IPR005119">
    <property type="entry name" value="LysR_subst-bd"/>
</dbReference>
<evidence type="ECO:0000259" key="5">
    <source>
        <dbReference type="PROSITE" id="PS50931"/>
    </source>
</evidence>
<dbReference type="Gene3D" id="1.10.10.10">
    <property type="entry name" value="Winged helix-like DNA-binding domain superfamily/Winged helix DNA-binding domain"/>
    <property type="match status" value="1"/>
</dbReference>